<protein>
    <submittedName>
        <fullName evidence="2">Microbial collagenase</fullName>
        <ecNumber evidence="2">3.4.24.3</ecNumber>
    </submittedName>
</protein>
<dbReference type="EC" id="3.4.24.3" evidence="2"/>
<dbReference type="STRING" id="1481914.JCM19241_1096"/>
<gene>
    <name evidence="2" type="ORF">JCM19241_1096</name>
</gene>
<evidence type="ECO:0000313" key="3">
    <source>
        <dbReference type="Proteomes" id="UP000031666"/>
    </source>
</evidence>
<dbReference type="GO" id="GO:0004222">
    <property type="term" value="F:metalloendopeptidase activity"/>
    <property type="evidence" value="ECO:0007669"/>
    <property type="project" value="UniProtKB-EC"/>
</dbReference>
<name>A0A0B8QHS8_9VIBR</name>
<feature type="compositionally biased region" description="Acidic residues" evidence="1">
    <location>
        <begin position="346"/>
        <end position="359"/>
    </location>
</feature>
<dbReference type="Proteomes" id="UP000031666">
    <property type="component" value="Unassembled WGS sequence"/>
</dbReference>
<dbReference type="SUPFAM" id="SSF103647">
    <property type="entry name" value="TSP type-3 repeat"/>
    <property type="match status" value="1"/>
</dbReference>
<accession>A0A0B8QHS8</accession>
<sequence length="460" mass="52299">MNVLFYLSSNLDGSYVFEKAEPAWANPQDGKFQEYADFNFNDGKWDDLTSYWDYYRKEVQSNGDASELGKRSVLDEERNVMLVVDNDPQNTLFQEWRAESTQISDEKWTKFVQWEHYPLTDYPFTADSLNIGQAYRIYQKQSNGLRIATSFDEWGSQDVDLRLEIENAINGGAALEDIDSELVPGLNRYGKKLPTETFKYDQSGQPVQWYLATDDQRFTEGGDPLMLPVTLENGGLLPGSILGFNDVDVVLVAPTIENPWGWYNAYYREGIETFGFEHEGAAIAWNTSIGRFFLDEGEAQNYLDTVLLRDSDDDGYYDFEDEFPNDPNEWIDSDGDTVGDNGDAFPSDDSEWLDSDGDGYGDNSDAFPQDRNEWLDSDEDGIGDNADEYPYDPNAQNITLNELKARAQLVYDHETSVTYSEIKVTSDEALYLTLQEDETLTLSSGSDPEKLRIQGKLTVK</sequence>
<dbReference type="Gene3D" id="4.10.1080.10">
    <property type="entry name" value="TSP type-3 repeat"/>
    <property type="match status" value="1"/>
</dbReference>
<feature type="compositionally biased region" description="Acidic residues" evidence="1">
    <location>
        <begin position="321"/>
        <end position="337"/>
    </location>
</feature>
<dbReference type="InterPro" id="IPR028974">
    <property type="entry name" value="TSP_type-3_rpt"/>
</dbReference>
<reference evidence="2 3" key="1">
    <citation type="submission" date="2015-01" db="EMBL/GenBank/DDBJ databases">
        <title>Vibrio sp. C94 JCM 19241 whole genome shotgun sequence.</title>
        <authorList>
            <person name="Sawabe T."/>
            <person name="Meirelles P."/>
            <person name="Feng G."/>
            <person name="Sayaka M."/>
            <person name="Hattori M."/>
            <person name="Ohkuma M."/>
        </authorList>
    </citation>
    <scope>NUCLEOTIDE SEQUENCE [LARGE SCALE GENOMIC DNA]</scope>
    <source>
        <strain evidence="3">JCM 19241</strain>
    </source>
</reference>
<dbReference type="EMBL" id="BBSC01000003">
    <property type="protein sequence ID" value="GAM74753.1"/>
    <property type="molecule type" value="Genomic_DNA"/>
</dbReference>
<dbReference type="AlphaFoldDB" id="A0A0B8QHS8"/>
<feature type="region of interest" description="Disordered" evidence="1">
    <location>
        <begin position="321"/>
        <end position="363"/>
    </location>
</feature>
<organism evidence="2 3">
    <name type="scientific">Vibrio ishigakensis</name>
    <dbReference type="NCBI Taxonomy" id="1481914"/>
    <lineage>
        <taxon>Bacteria</taxon>
        <taxon>Pseudomonadati</taxon>
        <taxon>Pseudomonadota</taxon>
        <taxon>Gammaproteobacteria</taxon>
        <taxon>Vibrionales</taxon>
        <taxon>Vibrionaceae</taxon>
        <taxon>Vibrio</taxon>
    </lineage>
</organism>
<reference evidence="2 3" key="2">
    <citation type="submission" date="2015-01" db="EMBL/GenBank/DDBJ databases">
        <authorList>
            <consortium name="NBRP consortium"/>
            <person name="Sawabe T."/>
            <person name="Meirelles P."/>
            <person name="Feng G."/>
            <person name="Sayaka M."/>
            <person name="Hattori M."/>
            <person name="Ohkuma M."/>
        </authorList>
    </citation>
    <scope>NUCLEOTIDE SEQUENCE [LARGE SCALE GENOMIC DNA]</scope>
    <source>
        <strain evidence="3">JCM 19241</strain>
    </source>
</reference>
<evidence type="ECO:0000256" key="1">
    <source>
        <dbReference type="SAM" id="MobiDB-lite"/>
    </source>
</evidence>
<comment type="caution">
    <text evidence="2">The sequence shown here is derived from an EMBL/GenBank/DDBJ whole genome shotgun (WGS) entry which is preliminary data.</text>
</comment>
<dbReference type="GO" id="GO:0005509">
    <property type="term" value="F:calcium ion binding"/>
    <property type="evidence" value="ECO:0007669"/>
    <property type="project" value="InterPro"/>
</dbReference>
<evidence type="ECO:0000313" key="2">
    <source>
        <dbReference type="EMBL" id="GAM74753.1"/>
    </source>
</evidence>
<keyword evidence="2" id="KW-0378">Hydrolase</keyword>
<proteinExistence type="predicted"/>